<proteinExistence type="predicted"/>
<evidence type="ECO:0000313" key="7">
    <source>
        <dbReference type="Proteomes" id="UP001598201"/>
    </source>
</evidence>
<dbReference type="Proteomes" id="UP001598201">
    <property type="component" value="Unassembled WGS sequence"/>
</dbReference>
<keyword evidence="7" id="KW-1185">Reference proteome</keyword>
<comment type="subcellular location">
    <subcellularLocation>
        <location evidence="1">Target cell</location>
        <location evidence="1">Target cell cytoplasm</location>
    </subcellularLocation>
</comment>
<dbReference type="RefSeq" id="WP_240433016.1">
    <property type="nucleotide sequence ID" value="NZ_JBHUCJ010000150.1"/>
</dbReference>
<protein>
    <submittedName>
        <fullName evidence="6">VENN motif pre-toxin domain-containing protein</fullName>
    </submittedName>
</protein>
<dbReference type="InterPro" id="IPR006914">
    <property type="entry name" value="VENN_dom"/>
</dbReference>
<name>A0ABW6CK96_RAHSY</name>
<reference evidence="6 7" key="1">
    <citation type="submission" date="2024-09" db="EMBL/GenBank/DDBJ databases">
        <title>Genomes of Rahnella.</title>
        <authorList>
            <person name="Mnguni F.C."/>
            <person name="Shin G.Y."/>
            <person name="Coutinho T."/>
        </authorList>
    </citation>
    <scope>NUCLEOTIDE SEQUENCE [LARGE SCALE GENOMIC DNA]</scope>
    <source>
        <strain evidence="6 7">20WA0057</strain>
    </source>
</reference>
<sequence>MNSDYNSVTEQSGIFAGDGGFDITVGGHTQLDGAVNAAIAAAQGRDAAAGAAGAAAGELAGMIALDTYGKPISELTEQEKQKVLALSTLAAGLAGGLTGDSTADGMTGAIAGNTTVNNNLLGGGTEAGQEAFIRQHGIDMASCADAPGSASCQKAQNEANAVAGAMATAGLIYLPGGMQMTGAIGGSANAAIQYGVNGEINPTDVLIATYVGAFTANTGLWGTVGWNAAGGATSSYLKGDDPWAGGAISGGASGLGYGIGKFAQGPLNKIFNPTWKNYEWVDMGMGISKPLPPSAIPGIAGNTGAAIATEGTGAIINEQINSLKEKK</sequence>
<accession>A0ABW6CK96</accession>
<evidence type="ECO:0000256" key="2">
    <source>
        <dbReference type="ARBA" id="ARBA00022656"/>
    </source>
</evidence>
<evidence type="ECO:0000256" key="1">
    <source>
        <dbReference type="ARBA" id="ARBA00004219"/>
    </source>
</evidence>
<organism evidence="6 7">
    <name type="scientific">Rahnella sp. (strain Y9602)</name>
    <dbReference type="NCBI Taxonomy" id="2703885"/>
    <lineage>
        <taxon>Bacteria</taxon>
        <taxon>Pseudomonadati</taxon>
        <taxon>Pseudomonadota</taxon>
        <taxon>Gammaproteobacteria</taxon>
        <taxon>Enterobacterales</taxon>
        <taxon>Yersiniaceae</taxon>
        <taxon>Rahnella</taxon>
    </lineage>
</organism>
<evidence type="ECO:0000313" key="6">
    <source>
        <dbReference type="EMBL" id="MFD3227134.1"/>
    </source>
</evidence>
<feature type="domain" description="VENN motif-containing" evidence="5">
    <location>
        <begin position="73"/>
        <end position="122"/>
    </location>
</feature>
<evidence type="ECO:0000256" key="4">
    <source>
        <dbReference type="ARBA" id="ARBA00023026"/>
    </source>
</evidence>
<dbReference type="EMBL" id="JBHUCJ010000150">
    <property type="protein sequence ID" value="MFD3227134.1"/>
    <property type="molecule type" value="Genomic_DNA"/>
</dbReference>
<evidence type="ECO:0000256" key="3">
    <source>
        <dbReference type="ARBA" id="ARBA00022913"/>
    </source>
</evidence>
<keyword evidence="3" id="KW-1266">Target cell cytoplasm</keyword>
<keyword evidence="2" id="KW-0800">Toxin</keyword>
<evidence type="ECO:0000259" key="5">
    <source>
        <dbReference type="Pfam" id="PF04829"/>
    </source>
</evidence>
<keyword evidence="4" id="KW-0843">Virulence</keyword>
<comment type="caution">
    <text evidence="6">The sequence shown here is derived from an EMBL/GenBank/DDBJ whole genome shotgun (WGS) entry which is preliminary data.</text>
</comment>
<gene>
    <name evidence="6" type="ORF">ACFPK4_26760</name>
</gene>
<dbReference type="Pfam" id="PF04829">
    <property type="entry name" value="PT-VENN"/>
    <property type="match status" value="1"/>
</dbReference>